<dbReference type="EMBL" id="MU276119">
    <property type="protein sequence ID" value="KAI0041503.1"/>
    <property type="molecule type" value="Genomic_DNA"/>
</dbReference>
<name>A0ACB8RBS3_9AGAM</name>
<keyword evidence="2" id="KW-1185">Reference proteome</keyword>
<protein>
    <submittedName>
        <fullName evidence="1">Uncharacterized protein</fullName>
    </submittedName>
</protein>
<proteinExistence type="predicted"/>
<dbReference type="Proteomes" id="UP000814033">
    <property type="component" value="Unassembled WGS sequence"/>
</dbReference>
<gene>
    <name evidence="1" type="ORF">FA95DRAFT_1548690</name>
</gene>
<reference evidence="1" key="1">
    <citation type="submission" date="2021-02" db="EMBL/GenBank/DDBJ databases">
        <authorList>
            <consortium name="DOE Joint Genome Institute"/>
            <person name="Ahrendt S."/>
            <person name="Looney B.P."/>
            <person name="Miyauchi S."/>
            <person name="Morin E."/>
            <person name="Drula E."/>
            <person name="Courty P.E."/>
            <person name="Chicoki N."/>
            <person name="Fauchery L."/>
            <person name="Kohler A."/>
            <person name="Kuo A."/>
            <person name="Labutti K."/>
            <person name="Pangilinan J."/>
            <person name="Lipzen A."/>
            <person name="Riley R."/>
            <person name="Andreopoulos W."/>
            <person name="He G."/>
            <person name="Johnson J."/>
            <person name="Barry K.W."/>
            <person name="Grigoriev I.V."/>
            <person name="Nagy L."/>
            <person name="Hibbett D."/>
            <person name="Henrissat B."/>
            <person name="Matheny P.B."/>
            <person name="Labbe J."/>
            <person name="Martin F."/>
        </authorList>
    </citation>
    <scope>NUCLEOTIDE SEQUENCE</scope>
    <source>
        <strain evidence="1">FP105234-sp</strain>
    </source>
</reference>
<organism evidence="1 2">
    <name type="scientific">Auriscalpium vulgare</name>
    <dbReference type="NCBI Taxonomy" id="40419"/>
    <lineage>
        <taxon>Eukaryota</taxon>
        <taxon>Fungi</taxon>
        <taxon>Dikarya</taxon>
        <taxon>Basidiomycota</taxon>
        <taxon>Agaricomycotina</taxon>
        <taxon>Agaricomycetes</taxon>
        <taxon>Russulales</taxon>
        <taxon>Auriscalpiaceae</taxon>
        <taxon>Auriscalpium</taxon>
    </lineage>
</organism>
<reference evidence="1" key="2">
    <citation type="journal article" date="2022" name="New Phytol.">
        <title>Evolutionary transition to the ectomycorrhizal habit in the genomes of a hyperdiverse lineage of mushroom-forming fungi.</title>
        <authorList>
            <person name="Looney B."/>
            <person name="Miyauchi S."/>
            <person name="Morin E."/>
            <person name="Drula E."/>
            <person name="Courty P.E."/>
            <person name="Kohler A."/>
            <person name="Kuo A."/>
            <person name="LaButti K."/>
            <person name="Pangilinan J."/>
            <person name="Lipzen A."/>
            <person name="Riley R."/>
            <person name="Andreopoulos W."/>
            <person name="He G."/>
            <person name="Johnson J."/>
            <person name="Nolan M."/>
            <person name="Tritt A."/>
            <person name="Barry K.W."/>
            <person name="Grigoriev I.V."/>
            <person name="Nagy L.G."/>
            <person name="Hibbett D."/>
            <person name="Henrissat B."/>
            <person name="Matheny P.B."/>
            <person name="Labbe J."/>
            <person name="Martin F.M."/>
        </authorList>
    </citation>
    <scope>NUCLEOTIDE SEQUENCE</scope>
    <source>
        <strain evidence="1">FP105234-sp</strain>
    </source>
</reference>
<evidence type="ECO:0000313" key="1">
    <source>
        <dbReference type="EMBL" id="KAI0041503.1"/>
    </source>
</evidence>
<evidence type="ECO:0000313" key="2">
    <source>
        <dbReference type="Proteomes" id="UP000814033"/>
    </source>
</evidence>
<comment type="caution">
    <text evidence="1">The sequence shown here is derived from an EMBL/GenBank/DDBJ whole genome shotgun (WGS) entry which is preliminary data.</text>
</comment>
<sequence>MRDGKHQVQPMQEVIQPPTQTSHGQVVRSSHGLICPRDQSLAHVLHGRRQGLDALRQPARTGCGGGACGESVVMPRLIILTTGDEAENDGHEEGQENGHVLNGPHQRQRAC</sequence>
<accession>A0ACB8RBS3</accession>